<dbReference type="GO" id="GO:0016020">
    <property type="term" value="C:membrane"/>
    <property type="evidence" value="ECO:0007669"/>
    <property type="project" value="TreeGrafter"/>
</dbReference>
<evidence type="ECO:0000256" key="3">
    <source>
        <dbReference type="ARBA" id="ARBA00022927"/>
    </source>
</evidence>
<dbReference type="AlphaFoldDB" id="A0A0N5AI85"/>
<reference evidence="5" key="1">
    <citation type="submission" date="2017-02" db="UniProtKB">
        <authorList>
            <consortium name="WormBaseParasite"/>
        </authorList>
    </citation>
    <scope>IDENTIFICATION</scope>
</reference>
<dbReference type="GO" id="GO:0015031">
    <property type="term" value="P:protein transport"/>
    <property type="evidence" value="ECO:0007669"/>
    <property type="project" value="UniProtKB-KW"/>
</dbReference>
<dbReference type="InterPro" id="IPR007515">
    <property type="entry name" value="Mss4"/>
</dbReference>
<dbReference type="PANTHER" id="PTHR13276">
    <property type="entry name" value="GUANINE NUCLEOTIDE EXCHANGE FACTOR MSS4"/>
    <property type="match status" value="1"/>
</dbReference>
<dbReference type="InterPro" id="IPR011323">
    <property type="entry name" value="Mss4/transl-control_tumour"/>
</dbReference>
<proteinExistence type="predicted"/>
<accession>A0A0N5AI85</accession>
<sequence>MNSDGTLTIKSINNLYSCFTNFLGAVDKGLTPDIAAKFRSLEAAVQQLRESVDAITDISTLVILWFYYSWGEVSALVTKENRNALRVYCPRCGSLIISPSVASYVPSKPYALPLCRQKKDGVAVEKEHIEEWWCIEKMLDFDNIGFTHASEGVKYLICADCEVGPVGYLSLESHYHYIALSRITHTKPDRKRLLEPECTENTQAEDLSH</sequence>
<dbReference type="GO" id="GO:0007264">
    <property type="term" value="P:small GTPase-mediated signal transduction"/>
    <property type="evidence" value="ECO:0007669"/>
    <property type="project" value="InterPro"/>
</dbReference>
<dbReference type="GO" id="GO:0006892">
    <property type="term" value="P:post-Golgi vesicle-mediated transport"/>
    <property type="evidence" value="ECO:0007669"/>
    <property type="project" value="TreeGrafter"/>
</dbReference>
<dbReference type="PANTHER" id="PTHR13276:SF0">
    <property type="entry name" value="GUANINE NUCLEOTIDE EXCHANGE FACTOR MSS4"/>
    <property type="match status" value="1"/>
</dbReference>
<dbReference type="InterPro" id="IPR011057">
    <property type="entry name" value="Mss4-like_sf"/>
</dbReference>
<dbReference type="WBParaSite" id="SMUV_0000412101-mRNA-1">
    <property type="protein sequence ID" value="SMUV_0000412101-mRNA-1"/>
    <property type="gene ID" value="SMUV_0000412101"/>
</dbReference>
<dbReference type="FunFam" id="2.170.150.10:FF:000005">
    <property type="entry name" value="Guanine nucleotide exchange factor MSS4"/>
    <property type="match status" value="1"/>
</dbReference>
<dbReference type="PROSITE" id="PS51796">
    <property type="entry name" value="MSS4"/>
    <property type="match status" value="1"/>
</dbReference>
<dbReference type="Proteomes" id="UP000046393">
    <property type="component" value="Unplaced"/>
</dbReference>
<keyword evidence="1" id="KW-0813">Transport</keyword>
<name>A0A0N5AI85_9BILA</name>
<evidence type="ECO:0000256" key="1">
    <source>
        <dbReference type="ARBA" id="ARBA00022448"/>
    </source>
</evidence>
<organism evidence="4 5">
    <name type="scientific">Syphacia muris</name>
    <dbReference type="NCBI Taxonomy" id="451379"/>
    <lineage>
        <taxon>Eukaryota</taxon>
        <taxon>Metazoa</taxon>
        <taxon>Ecdysozoa</taxon>
        <taxon>Nematoda</taxon>
        <taxon>Chromadorea</taxon>
        <taxon>Rhabditida</taxon>
        <taxon>Spirurina</taxon>
        <taxon>Oxyuridomorpha</taxon>
        <taxon>Oxyuroidea</taxon>
        <taxon>Oxyuridae</taxon>
        <taxon>Syphacia</taxon>
    </lineage>
</organism>
<protein>
    <submittedName>
        <fullName evidence="5">Guanine nucleotide exchange factor MSS4 homolog</fullName>
    </submittedName>
</protein>
<evidence type="ECO:0000256" key="2">
    <source>
        <dbReference type="ARBA" id="ARBA00022658"/>
    </source>
</evidence>
<dbReference type="Gene3D" id="2.170.150.10">
    <property type="entry name" value="Metal Binding Protein, Guanine Nucleotide Exchange Factor, Chain A"/>
    <property type="match status" value="1"/>
</dbReference>
<keyword evidence="3" id="KW-0653">Protein transport</keyword>
<keyword evidence="4" id="KW-1185">Reference proteome</keyword>
<dbReference type="GO" id="GO:0008270">
    <property type="term" value="F:zinc ion binding"/>
    <property type="evidence" value="ECO:0007669"/>
    <property type="project" value="TreeGrafter"/>
</dbReference>
<dbReference type="GO" id="GO:0005085">
    <property type="term" value="F:guanyl-nucleotide exchange factor activity"/>
    <property type="evidence" value="ECO:0007669"/>
    <property type="project" value="UniProtKB-KW"/>
</dbReference>
<dbReference type="STRING" id="451379.A0A0N5AI85"/>
<dbReference type="GO" id="GO:0005829">
    <property type="term" value="C:cytosol"/>
    <property type="evidence" value="ECO:0007669"/>
    <property type="project" value="TreeGrafter"/>
</dbReference>
<dbReference type="SUPFAM" id="SSF51316">
    <property type="entry name" value="Mss4-like"/>
    <property type="match status" value="1"/>
</dbReference>
<evidence type="ECO:0000313" key="4">
    <source>
        <dbReference type="Proteomes" id="UP000046393"/>
    </source>
</evidence>
<dbReference type="Pfam" id="PF04421">
    <property type="entry name" value="Mss4"/>
    <property type="match status" value="1"/>
</dbReference>
<evidence type="ECO:0000313" key="5">
    <source>
        <dbReference type="WBParaSite" id="SMUV_0000412101-mRNA-1"/>
    </source>
</evidence>
<keyword evidence="2" id="KW-0344">Guanine-nucleotide releasing factor</keyword>